<dbReference type="Gene3D" id="1.20.1250.20">
    <property type="entry name" value="MFS general substrate transporter like domains"/>
    <property type="match status" value="1"/>
</dbReference>
<feature type="transmembrane region" description="Helical" evidence="5">
    <location>
        <begin position="362"/>
        <end position="385"/>
    </location>
</feature>
<feature type="transmembrane region" description="Helical" evidence="5">
    <location>
        <begin position="105"/>
        <end position="125"/>
    </location>
</feature>
<feature type="transmembrane region" description="Helical" evidence="5">
    <location>
        <begin position="212"/>
        <end position="232"/>
    </location>
</feature>
<dbReference type="PANTHER" id="PTHR23501">
    <property type="entry name" value="MAJOR FACILITATOR SUPERFAMILY"/>
    <property type="match status" value="1"/>
</dbReference>
<keyword evidence="2 5" id="KW-0812">Transmembrane</keyword>
<dbReference type="Pfam" id="PF07690">
    <property type="entry name" value="MFS_1"/>
    <property type="match status" value="1"/>
</dbReference>
<dbReference type="InterPro" id="IPR020846">
    <property type="entry name" value="MFS_dom"/>
</dbReference>
<sequence length="471" mass="46888">MTAPGAAARRSLVAVVGVLVLVELVSGVLQAFYTPLLTDVAARLRVPVGDVNWFEAAQLAFSALAVPVLARLADLWGPRAVLLLSASVTAAGSWVLVLAPGFWTFLLGWVLQGAYVVWLPLEVALVHRRTAGSAEQGRLVRRSAGVLVAGLQAGAVLGALGAGAVATALPLQAVLALPAVATTACVVVVWAGVERTPGAGWRTGGGLDGRGLALLAAVLGLVMGALVAVRLLGVSSPVPWSLVVAGAAAGWWLVRVEARVASPLVDVRLLASRGQWPVQASAFLFGASVLGAQVPLATFARTDPAVAGYGLGTDAAGVSLLIGAYLLAMITGALVLRRLPVAALVVAVGYGALFALHSSAASLLACLLLVGFGNGALVAGLPAAAAAAAPPERVAFATGMTNTTKVVGGAVASAVFAVALASTGSLSDPAAGAAPLAGYYVVWGVCAVTSLVSSGLLASNARSVARGTLVV</sequence>
<keyword evidence="8" id="KW-1185">Reference proteome</keyword>
<dbReference type="OrthoDB" id="4484751at2"/>
<evidence type="ECO:0000256" key="4">
    <source>
        <dbReference type="ARBA" id="ARBA00023136"/>
    </source>
</evidence>
<keyword evidence="4 5" id="KW-0472">Membrane</keyword>
<dbReference type="InterPro" id="IPR011701">
    <property type="entry name" value="MFS"/>
</dbReference>
<evidence type="ECO:0000256" key="1">
    <source>
        <dbReference type="ARBA" id="ARBA00004651"/>
    </source>
</evidence>
<dbReference type="GO" id="GO:0022857">
    <property type="term" value="F:transmembrane transporter activity"/>
    <property type="evidence" value="ECO:0007669"/>
    <property type="project" value="InterPro"/>
</dbReference>
<feature type="transmembrane region" description="Helical" evidence="5">
    <location>
        <begin position="339"/>
        <end position="356"/>
    </location>
</feature>
<feature type="domain" description="Major facilitator superfamily (MFS) profile" evidence="6">
    <location>
        <begin position="15"/>
        <end position="462"/>
    </location>
</feature>
<organism evidence="7 8">
    <name type="scientific">Quadrisphaera setariae</name>
    <dbReference type="NCBI Taxonomy" id="2593304"/>
    <lineage>
        <taxon>Bacteria</taxon>
        <taxon>Bacillati</taxon>
        <taxon>Actinomycetota</taxon>
        <taxon>Actinomycetes</taxon>
        <taxon>Kineosporiales</taxon>
        <taxon>Kineosporiaceae</taxon>
        <taxon>Quadrisphaera</taxon>
    </lineage>
</organism>
<feature type="transmembrane region" description="Helical" evidence="5">
    <location>
        <begin position="146"/>
        <end position="165"/>
    </location>
</feature>
<proteinExistence type="predicted"/>
<feature type="transmembrane region" description="Helical" evidence="5">
    <location>
        <begin position="12"/>
        <end position="33"/>
    </location>
</feature>
<dbReference type="Proteomes" id="UP000321234">
    <property type="component" value="Unassembled WGS sequence"/>
</dbReference>
<dbReference type="InterPro" id="IPR036259">
    <property type="entry name" value="MFS_trans_sf"/>
</dbReference>
<comment type="caution">
    <text evidence="7">The sequence shown here is derived from an EMBL/GenBank/DDBJ whole genome shotgun (WGS) entry which is preliminary data.</text>
</comment>
<evidence type="ECO:0000256" key="2">
    <source>
        <dbReference type="ARBA" id="ARBA00022692"/>
    </source>
</evidence>
<dbReference type="EMBL" id="VKAC01000012">
    <property type="protein sequence ID" value="TXR52724.1"/>
    <property type="molecule type" value="Genomic_DNA"/>
</dbReference>
<gene>
    <name evidence="7" type="ORF">FMM08_18420</name>
</gene>
<dbReference type="AlphaFoldDB" id="A0A5C8Z5U7"/>
<dbReference type="RefSeq" id="WP_147927846.1">
    <property type="nucleotide sequence ID" value="NZ_VKAC01000012.1"/>
</dbReference>
<feature type="transmembrane region" description="Helical" evidence="5">
    <location>
        <begin position="53"/>
        <end position="73"/>
    </location>
</feature>
<feature type="transmembrane region" description="Helical" evidence="5">
    <location>
        <begin position="171"/>
        <end position="191"/>
    </location>
</feature>
<feature type="transmembrane region" description="Helical" evidence="5">
    <location>
        <begin position="306"/>
        <end position="327"/>
    </location>
</feature>
<accession>A0A5C8Z5U7</accession>
<dbReference type="GO" id="GO:0005886">
    <property type="term" value="C:plasma membrane"/>
    <property type="evidence" value="ECO:0007669"/>
    <property type="project" value="UniProtKB-SubCell"/>
</dbReference>
<evidence type="ECO:0000259" key="6">
    <source>
        <dbReference type="PROSITE" id="PS50850"/>
    </source>
</evidence>
<evidence type="ECO:0000256" key="5">
    <source>
        <dbReference type="SAM" id="Phobius"/>
    </source>
</evidence>
<evidence type="ECO:0000313" key="7">
    <source>
        <dbReference type="EMBL" id="TXR52724.1"/>
    </source>
</evidence>
<comment type="subcellular location">
    <subcellularLocation>
        <location evidence="1">Cell membrane</location>
        <topology evidence="1">Multi-pass membrane protein</topology>
    </subcellularLocation>
</comment>
<evidence type="ECO:0000256" key="3">
    <source>
        <dbReference type="ARBA" id="ARBA00022989"/>
    </source>
</evidence>
<feature type="transmembrane region" description="Helical" evidence="5">
    <location>
        <begin position="80"/>
        <end position="99"/>
    </location>
</feature>
<dbReference type="SUPFAM" id="SSF103473">
    <property type="entry name" value="MFS general substrate transporter"/>
    <property type="match status" value="1"/>
</dbReference>
<reference evidence="7 8" key="1">
    <citation type="submission" date="2019-07" db="EMBL/GenBank/DDBJ databases">
        <title>Quadrisphaera sp. strain DD2A genome sequencing and assembly.</title>
        <authorList>
            <person name="Kim I."/>
        </authorList>
    </citation>
    <scope>NUCLEOTIDE SEQUENCE [LARGE SCALE GENOMIC DNA]</scope>
    <source>
        <strain evidence="7 8">DD2A</strain>
    </source>
</reference>
<dbReference type="PANTHER" id="PTHR23501:SF197">
    <property type="entry name" value="COMD"/>
    <property type="match status" value="1"/>
</dbReference>
<feature type="transmembrane region" description="Helical" evidence="5">
    <location>
        <begin position="438"/>
        <end position="458"/>
    </location>
</feature>
<evidence type="ECO:0000313" key="8">
    <source>
        <dbReference type="Proteomes" id="UP000321234"/>
    </source>
</evidence>
<protein>
    <submittedName>
        <fullName evidence="7">MFS transporter</fullName>
    </submittedName>
</protein>
<keyword evidence="3 5" id="KW-1133">Transmembrane helix</keyword>
<name>A0A5C8Z5U7_9ACTN</name>
<dbReference type="PROSITE" id="PS50850">
    <property type="entry name" value="MFS"/>
    <property type="match status" value="1"/>
</dbReference>
<feature type="transmembrane region" description="Helical" evidence="5">
    <location>
        <begin position="406"/>
        <end position="426"/>
    </location>
</feature>